<reference evidence="2" key="1">
    <citation type="submission" date="2008-01" db="EMBL/GenBank/DDBJ databases">
        <title>Complete sequence of plasmid1 pCAUL01 of Caulobacter sp. K31.</title>
        <authorList>
            <consortium name="US DOE Joint Genome Institute"/>
            <person name="Copeland A."/>
            <person name="Lucas S."/>
            <person name="Lapidus A."/>
            <person name="Barry K."/>
            <person name="Glavina del Rio T."/>
            <person name="Dalin E."/>
            <person name="Tice H."/>
            <person name="Pitluck S."/>
            <person name="Bruce D."/>
            <person name="Goodwin L."/>
            <person name="Thompson L.S."/>
            <person name="Brettin T."/>
            <person name="Detter J.C."/>
            <person name="Han C."/>
            <person name="Schmutz J."/>
            <person name="Larimer F."/>
            <person name="Land M."/>
            <person name="Hauser L."/>
            <person name="Kyrpides N."/>
            <person name="Kim E."/>
            <person name="Stephens C."/>
            <person name="Richardson P."/>
        </authorList>
    </citation>
    <scope>NUCLEOTIDE SEQUENCE [LARGE SCALE GENOMIC DNA]</scope>
    <source>
        <strain evidence="2">K31</strain>
        <plasmid evidence="2">pCAUL01</plasmid>
    </source>
</reference>
<organism evidence="2">
    <name type="scientific">Caulobacter sp. (strain K31)</name>
    <dbReference type="NCBI Taxonomy" id="366602"/>
    <lineage>
        <taxon>Bacteria</taxon>
        <taxon>Pseudomonadati</taxon>
        <taxon>Pseudomonadota</taxon>
        <taxon>Alphaproteobacteria</taxon>
        <taxon>Caulobacterales</taxon>
        <taxon>Caulobacteraceae</taxon>
        <taxon>Caulobacter</taxon>
    </lineage>
</organism>
<evidence type="ECO:0000313" key="2">
    <source>
        <dbReference type="EMBL" id="ABZ74383.1"/>
    </source>
</evidence>
<accession>B0T9K8</accession>
<sequence length="281" mass="31529">MQENSGYFLTCNESFDGSPCGRAERPPYRMGLASLFWRDDVVLHLRGRRRRRRRRRWRRVLVRHLSRLPRPFVVVLLVIRRRRRRWRGWRNRLIVVRHDYLRESRTRSLSITKDDVIRTFWNATPAVREIMLAQAHVHAQSRLQTSTAMEQRVTAVAALLLAAAAVAAQIAWQVKEGVVVGLSGCGAVAFAVGGVVAIRGVRAGNLAPPGADPAWWARSEDAIKGFTGDQANGWVIAHMFDAIQSLDDMANRRAEAMNLALTYGATGSGLLALSAILAIFR</sequence>
<feature type="transmembrane region" description="Helical" evidence="1">
    <location>
        <begin position="153"/>
        <end position="172"/>
    </location>
</feature>
<keyword evidence="1" id="KW-0812">Transmembrane</keyword>
<feature type="transmembrane region" description="Helical" evidence="1">
    <location>
        <begin position="178"/>
        <end position="198"/>
    </location>
</feature>
<protein>
    <submittedName>
        <fullName evidence="2">Uncharacterized protein</fullName>
    </submittedName>
</protein>
<feature type="transmembrane region" description="Helical" evidence="1">
    <location>
        <begin position="259"/>
        <end position="280"/>
    </location>
</feature>
<dbReference type="KEGG" id="cak:Caul_5263"/>
<geneLocation type="plasmid" evidence="2">
    <name>pCAUL01</name>
</geneLocation>
<keyword evidence="1" id="KW-1133">Transmembrane helix</keyword>
<name>B0T9K8_CAUSK</name>
<dbReference type="AlphaFoldDB" id="B0T9K8"/>
<keyword evidence="2" id="KW-0614">Plasmid</keyword>
<evidence type="ECO:0000256" key="1">
    <source>
        <dbReference type="SAM" id="Phobius"/>
    </source>
</evidence>
<dbReference type="EMBL" id="CP000928">
    <property type="protein sequence ID" value="ABZ74383.1"/>
    <property type="molecule type" value="Genomic_DNA"/>
</dbReference>
<dbReference type="HOGENOM" id="CLU_989343_0_0_5"/>
<proteinExistence type="predicted"/>
<keyword evidence="1" id="KW-0472">Membrane</keyword>
<gene>
    <name evidence="2" type="ordered locus">Caul_5263</name>
</gene>